<evidence type="ECO:0000256" key="1">
    <source>
        <dbReference type="ARBA" id="ARBA00006432"/>
    </source>
</evidence>
<sequence>MSGRSQFGPRAVPARRARPARRTVSAGWAVSAVRAGGMFARSGLWRPGPPLKVARQLGALHRWGTLLGGTLASAAARDPGAVAIVDDDGELTYGEVDARTDRLAAALSRPGSGSGAAPRVAVLCRNHRGMVEALVACSKRGSDLVLLNTGMSTEQLVTVLRQQEVEVVIADAEFAGFIAAVPKTVRVVTAGGTGSELENLIVTAPAAPIGPPRRAGRTIVLSSGTTGRPKGADRHSRPGLSPLTSILSRIPCRVHERMFIEAPLFHTWGYAMLQIAVSLRATIVLRARFDPEQTLRTIDRTRATALVAVPVMLQRVLDLPEAARREHDTSSLRIAAVSGSALPATLATAFMDEFGDVLYNLYGSTEASWVTIATPADLRACPDTAGTAPPGTRVAVLDEEGAPVPPGTTGLIFAANELPFAGYTSGDTKEMRDGLMSLGDVGHLDEHGRLFVHGRGDDMIVSGGENVFPGAIEEVLEKLPQVREVAVTGVPDEEFGRRAAAFVVLREGETLDADAVRAHVRDHLARYAVPRDVHFLDALPRNATGKVVRSALPA</sequence>
<protein>
    <submittedName>
        <fullName evidence="5">Acyl-CoA synthetase (AMP-forming)/AMP-acid ligase II</fullName>
    </submittedName>
</protein>
<organism evidence="5 6">
    <name type="scientific">Actinomadura mexicana</name>
    <dbReference type="NCBI Taxonomy" id="134959"/>
    <lineage>
        <taxon>Bacteria</taxon>
        <taxon>Bacillati</taxon>
        <taxon>Actinomycetota</taxon>
        <taxon>Actinomycetes</taxon>
        <taxon>Streptosporangiales</taxon>
        <taxon>Thermomonosporaceae</taxon>
        <taxon>Actinomadura</taxon>
    </lineage>
</organism>
<comment type="similarity">
    <text evidence="1">Belongs to the ATP-dependent AMP-binding enzyme family.</text>
</comment>
<dbReference type="Gene3D" id="3.40.50.12780">
    <property type="entry name" value="N-terminal domain of ligase-like"/>
    <property type="match status" value="1"/>
</dbReference>
<gene>
    <name evidence="5" type="ORF">SAMN06265355_113131</name>
</gene>
<evidence type="ECO:0000259" key="3">
    <source>
        <dbReference type="Pfam" id="PF00501"/>
    </source>
</evidence>
<feature type="domain" description="AMP-dependent synthetase/ligase" evidence="3">
    <location>
        <begin position="73"/>
        <end position="423"/>
    </location>
</feature>
<dbReference type="InterPro" id="IPR020845">
    <property type="entry name" value="AMP-binding_CS"/>
</dbReference>
<dbReference type="InterPro" id="IPR025110">
    <property type="entry name" value="AMP-bd_C"/>
</dbReference>
<proteinExistence type="inferred from homology"/>
<dbReference type="Pfam" id="PF13193">
    <property type="entry name" value="AMP-binding_C"/>
    <property type="match status" value="1"/>
</dbReference>
<dbReference type="OrthoDB" id="56621at2"/>
<dbReference type="Proteomes" id="UP000198420">
    <property type="component" value="Unassembled WGS sequence"/>
</dbReference>
<dbReference type="Gene3D" id="3.30.300.30">
    <property type="match status" value="1"/>
</dbReference>
<feature type="domain" description="AMP-binding enzyme C-terminal" evidence="4">
    <location>
        <begin position="472"/>
        <end position="546"/>
    </location>
</feature>
<dbReference type="AlphaFoldDB" id="A0A239CV95"/>
<evidence type="ECO:0000313" key="5">
    <source>
        <dbReference type="EMBL" id="SNS23997.1"/>
    </source>
</evidence>
<dbReference type="EMBL" id="FZNP01000013">
    <property type="protein sequence ID" value="SNS23997.1"/>
    <property type="molecule type" value="Genomic_DNA"/>
</dbReference>
<dbReference type="PANTHER" id="PTHR43201:SF5">
    <property type="entry name" value="MEDIUM-CHAIN ACYL-COA LIGASE ACSF2, MITOCHONDRIAL"/>
    <property type="match status" value="1"/>
</dbReference>
<dbReference type="InterPro" id="IPR042099">
    <property type="entry name" value="ANL_N_sf"/>
</dbReference>
<dbReference type="Pfam" id="PF00501">
    <property type="entry name" value="AMP-binding"/>
    <property type="match status" value="1"/>
</dbReference>
<dbReference type="PROSITE" id="PS00455">
    <property type="entry name" value="AMP_BINDING"/>
    <property type="match status" value="1"/>
</dbReference>
<dbReference type="InterPro" id="IPR000873">
    <property type="entry name" value="AMP-dep_synth/lig_dom"/>
</dbReference>
<keyword evidence="6" id="KW-1185">Reference proteome</keyword>
<reference evidence="6" key="1">
    <citation type="submission" date="2017-06" db="EMBL/GenBank/DDBJ databases">
        <authorList>
            <person name="Varghese N."/>
            <person name="Submissions S."/>
        </authorList>
    </citation>
    <scope>NUCLEOTIDE SEQUENCE [LARGE SCALE GENOMIC DNA]</scope>
    <source>
        <strain evidence="6">DSM 44485</strain>
    </source>
</reference>
<dbReference type="GO" id="GO:0006631">
    <property type="term" value="P:fatty acid metabolic process"/>
    <property type="evidence" value="ECO:0007669"/>
    <property type="project" value="TreeGrafter"/>
</dbReference>
<dbReference type="InterPro" id="IPR045851">
    <property type="entry name" value="AMP-bd_C_sf"/>
</dbReference>
<name>A0A239CV95_9ACTN</name>
<evidence type="ECO:0000256" key="2">
    <source>
        <dbReference type="ARBA" id="ARBA00022598"/>
    </source>
</evidence>
<dbReference type="SUPFAM" id="SSF56801">
    <property type="entry name" value="Acetyl-CoA synthetase-like"/>
    <property type="match status" value="1"/>
</dbReference>
<keyword evidence="2 5" id="KW-0436">Ligase</keyword>
<evidence type="ECO:0000259" key="4">
    <source>
        <dbReference type="Pfam" id="PF13193"/>
    </source>
</evidence>
<evidence type="ECO:0000313" key="6">
    <source>
        <dbReference type="Proteomes" id="UP000198420"/>
    </source>
</evidence>
<dbReference type="GO" id="GO:0031956">
    <property type="term" value="F:medium-chain fatty acid-CoA ligase activity"/>
    <property type="evidence" value="ECO:0007669"/>
    <property type="project" value="TreeGrafter"/>
</dbReference>
<dbReference type="RefSeq" id="WP_089315116.1">
    <property type="nucleotide sequence ID" value="NZ_FZNP01000013.1"/>
</dbReference>
<dbReference type="PANTHER" id="PTHR43201">
    <property type="entry name" value="ACYL-COA SYNTHETASE"/>
    <property type="match status" value="1"/>
</dbReference>
<accession>A0A239CV95</accession>